<dbReference type="GO" id="GO:0004674">
    <property type="term" value="F:protein serine/threonine kinase activity"/>
    <property type="evidence" value="ECO:0007669"/>
    <property type="project" value="UniProtKB-KW"/>
</dbReference>
<dbReference type="PANTHER" id="PTHR22984">
    <property type="entry name" value="SERINE/THREONINE-PROTEIN KINASE PIM"/>
    <property type="match status" value="1"/>
</dbReference>
<organism evidence="14 15">
    <name type="scientific">Gouania willdenowi</name>
    <name type="common">Blunt-snouted clingfish</name>
    <name type="synonym">Lepadogaster willdenowi</name>
    <dbReference type="NCBI Taxonomy" id="441366"/>
    <lineage>
        <taxon>Eukaryota</taxon>
        <taxon>Metazoa</taxon>
        <taxon>Chordata</taxon>
        <taxon>Craniata</taxon>
        <taxon>Vertebrata</taxon>
        <taxon>Euteleostomi</taxon>
        <taxon>Actinopterygii</taxon>
        <taxon>Neopterygii</taxon>
        <taxon>Teleostei</taxon>
        <taxon>Neoteleostei</taxon>
        <taxon>Acanthomorphata</taxon>
        <taxon>Ovalentaria</taxon>
        <taxon>Blenniimorphae</taxon>
        <taxon>Blenniiformes</taxon>
        <taxon>Gobiesocoidei</taxon>
        <taxon>Gobiesocidae</taxon>
        <taxon>Gobiesocinae</taxon>
        <taxon>Gouania</taxon>
    </lineage>
</organism>
<dbReference type="GO" id="GO:0005737">
    <property type="term" value="C:cytoplasm"/>
    <property type="evidence" value="ECO:0007669"/>
    <property type="project" value="TreeGrafter"/>
</dbReference>
<evidence type="ECO:0000256" key="1">
    <source>
        <dbReference type="ARBA" id="ARBA00005505"/>
    </source>
</evidence>
<dbReference type="SMART" id="SM00220">
    <property type="entry name" value="S_TKc"/>
    <property type="match status" value="1"/>
</dbReference>
<dbReference type="Gene3D" id="1.10.510.10">
    <property type="entry name" value="Transferase(Phosphotransferase) domain 1"/>
    <property type="match status" value="1"/>
</dbReference>
<evidence type="ECO:0000256" key="9">
    <source>
        <dbReference type="ARBA" id="ARBA00048679"/>
    </source>
</evidence>
<feature type="compositionally biased region" description="Basic and acidic residues" evidence="12">
    <location>
        <begin position="1"/>
        <end position="12"/>
    </location>
</feature>
<accession>A0A8C5EL88</accession>
<keyword evidence="3 11" id="KW-0723">Serine/threonine-protein kinase</keyword>
<keyword evidence="5 10" id="KW-0547">Nucleotide-binding</keyword>
<feature type="compositionally biased region" description="Polar residues" evidence="12">
    <location>
        <begin position="13"/>
        <end position="23"/>
    </location>
</feature>
<dbReference type="Gene3D" id="3.30.200.20">
    <property type="entry name" value="Phosphorylase Kinase, domain 1"/>
    <property type="match status" value="1"/>
</dbReference>
<feature type="region of interest" description="Disordered" evidence="12">
    <location>
        <begin position="1"/>
        <end position="23"/>
    </location>
</feature>
<evidence type="ECO:0000256" key="3">
    <source>
        <dbReference type="ARBA" id="ARBA00022527"/>
    </source>
</evidence>
<reference evidence="14" key="1">
    <citation type="submission" date="2020-06" db="EMBL/GenBank/DDBJ databases">
        <authorList>
            <consortium name="Wellcome Sanger Institute Data Sharing"/>
        </authorList>
    </citation>
    <scope>NUCLEOTIDE SEQUENCE [LARGE SCALE GENOMIC DNA]</scope>
</reference>
<comment type="catalytic activity">
    <reaction evidence="9">
        <text>L-seryl-[protein] + ATP = O-phospho-L-seryl-[protein] + ADP + H(+)</text>
        <dbReference type="Rhea" id="RHEA:17989"/>
        <dbReference type="Rhea" id="RHEA-COMP:9863"/>
        <dbReference type="Rhea" id="RHEA-COMP:11604"/>
        <dbReference type="ChEBI" id="CHEBI:15378"/>
        <dbReference type="ChEBI" id="CHEBI:29999"/>
        <dbReference type="ChEBI" id="CHEBI:30616"/>
        <dbReference type="ChEBI" id="CHEBI:83421"/>
        <dbReference type="ChEBI" id="CHEBI:456216"/>
        <dbReference type="EC" id="2.7.11.1"/>
    </reaction>
</comment>
<evidence type="ECO:0000256" key="12">
    <source>
        <dbReference type="SAM" id="MobiDB-lite"/>
    </source>
</evidence>
<keyword evidence="6" id="KW-0418">Kinase</keyword>
<dbReference type="GO" id="GO:0007346">
    <property type="term" value="P:regulation of mitotic cell cycle"/>
    <property type="evidence" value="ECO:0007669"/>
    <property type="project" value="TreeGrafter"/>
</dbReference>
<dbReference type="PANTHER" id="PTHR22984:SF11">
    <property type="entry name" value="AURORA KINASE-RELATED"/>
    <property type="match status" value="1"/>
</dbReference>
<dbReference type="PROSITE" id="PS50011">
    <property type="entry name" value="PROTEIN_KINASE_DOM"/>
    <property type="match status" value="1"/>
</dbReference>
<reference evidence="14" key="3">
    <citation type="submission" date="2025-09" db="UniProtKB">
        <authorList>
            <consortium name="Ensembl"/>
        </authorList>
    </citation>
    <scope>IDENTIFICATION</scope>
</reference>
<reference evidence="14" key="2">
    <citation type="submission" date="2025-08" db="UniProtKB">
        <authorList>
            <consortium name="Ensembl"/>
        </authorList>
    </citation>
    <scope>IDENTIFICATION</scope>
</reference>
<dbReference type="InterPro" id="IPR008271">
    <property type="entry name" value="Ser/Thr_kinase_AS"/>
</dbReference>
<evidence type="ECO:0000256" key="5">
    <source>
        <dbReference type="ARBA" id="ARBA00022741"/>
    </source>
</evidence>
<evidence type="ECO:0000256" key="11">
    <source>
        <dbReference type="RuleBase" id="RU000304"/>
    </source>
</evidence>
<name>A0A8C5EL88_GOUWI</name>
<evidence type="ECO:0000256" key="10">
    <source>
        <dbReference type="PROSITE-ProRule" id="PRU10141"/>
    </source>
</evidence>
<feature type="region of interest" description="Disordered" evidence="12">
    <location>
        <begin position="46"/>
        <end position="66"/>
    </location>
</feature>
<dbReference type="Ensembl" id="ENSGWIT00000024848.1">
    <property type="protein sequence ID" value="ENSGWIP00000022673.1"/>
    <property type="gene ID" value="ENSGWIG00000012137.1"/>
</dbReference>
<evidence type="ECO:0000256" key="7">
    <source>
        <dbReference type="ARBA" id="ARBA00022840"/>
    </source>
</evidence>
<dbReference type="SUPFAM" id="SSF56112">
    <property type="entry name" value="Protein kinase-like (PK-like)"/>
    <property type="match status" value="1"/>
</dbReference>
<dbReference type="PROSITE" id="PS00108">
    <property type="entry name" value="PROTEIN_KINASE_ST"/>
    <property type="match status" value="1"/>
</dbReference>
<comment type="similarity">
    <text evidence="1">Belongs to the protein kinase superfamily. CAMK Ser/Thr protein kinase family. PIM subfamily.</text>
</comment>
<evidence type="ECO:0000256" key="6">
    <source>
        <dbReference type="ARBA" id="ARBA00022777"/>
    </source>
</evidence>
<keyword evidence="15" id="KW-1185">Reference proteome</keyword>
<evidence type="ECO:0000256" key="8">
    <source>
        <dbReference type="ARBA" id="ARBA00047899"/>
    </source>
</evidence>
<dbReference type="EC" id="2.7.11.1" evidence="2"/>
<dbReference type="Pfam" id="PF00069">
    <property type="entry name" value="Pkinase"/>
    <property type="match status" value="1"/>
</dbReference>
<evidence type="ECO:0000259" key="13">
    <source>
        <dbReference type="PROSITE" id="PS50011"/>
    </source>
</evidence>
<dbReference type="InterPro" id="IPR051138">
    <property type="entry name" value="PIM_Ser/Thr_kinase"/>
</dbReference>
<evidence type="ECO:0000256" key="4">
    <source>
        <dbReference type="ARBA" id="ARBA00022679"/>
    </source>
</evidence>
<dbReference type="GO" id="GO:0005524">
    <property type="term" value="F:ATP binding"/>
    <property type="evidence" value="ECO:0007669"/>
    <property type="project" value="UniProtKB-UniRule"/>
</dbReference>
<keyword evidence="4" id="KW-0808">Transferase</keyword>
<evidence type="ECO:0000313" key="15">
    <source>
        <dbReference type="Proteomes" id="UP000694680"/>
    </source>
</evidence>
<dbReference type="InterPro" id="IPR011009">
    <property type="entry name" value="Kinase-like_dom_sf"/>
</dbReference>
<dbReference type="Proteomes" id="UP000694680">
    <property type="component" value="Chromosome 14"/>
</dbReference>
<evidence type="ECO:0000313" key="14">
    <source>
        <dbReference type="Ensembl" id="ENSGWIP00000022673.1"/>
    </source>
</evidence>
<dbReference type="InterPro" id="IPR017441">
    <property type="entry name" value="Protein_kinase_ATP_BS"/>
</dbReference>
<evidence type="ECO:0000256" key="2">
    <source>
        <dbReference type="ARBA" id="ARBA00012513"/>
    </source>
</evidence>
<sequence>MHKQSIEHEFRSHSNAAANPQHSISPHVPPLISYIHLSSHQTLLSTSSNQSKALPEPVPPAAPDFGERFSNHTSMIPLLDNFINFQFSKNEFKAKYEECQVLGEGSFGTVYAGIRRSDLTQVAVKHIPKEKVTYMWVRYQNSFYLCVSEVILMAQAAGLLYNSSDENRGIIGLIDVYDLEEEVLIVMERPQKSMDISKYIEQQEGQVTEHKAKSILKQLVDAALLMHNNGIFHQDIKDLNVLVSPEEDSLPIRIIDFGCSDFVKFQPYSEYNGTLSSAPPEVLYGIQNDAELTTVWQIGTLLKELFEHQRHILKGYKLGMQPIHNITLHNPKNSLLK</sequence>
<protein>
    <recommendedName>
        <fullName evidence="2">non-specific serine/threonine protein kinase</fullName>
        <ecNumber evidence="2">2.7.11.1</ecNumber>
    </recommendedName>
</protein>
<dbReference type="AlphaFoldDB" id="A0A8C5EL88"/>
<dbReference type="InterPro" id="IPR000719">
    <property type="entry name" value="Prot_kinase_dom"/>
</dbReference>
<dbReference type="GO" id="GO:0043066">
    <property type="term" value="P:negative regulation of apoptotic process"/>
    <property type="evidence" value="ECO:0007669"/>
    <property type="project" value="TreeGrafter"/>
</dbReference>
<comment type="catalytic activity">
    <reaction evidence="8">
        <text>L-threonyl-[protein] + ATP = O-phospho-L-threonyl-[protein] + ADP + H(+)</text>
        <dbReference type="Rhea" id="RHEA:46608"/>
        <dbReference type="Rhea" id="RHEA-COMP:11060"/>
        <dbReference type="Rhea" id="RHEA-COMP:11605"/>
        <dbReference type="ChEBI" id="CHEBI:15378"/>
        <dbReference type="ChEBI" id="CHEBI:30013"/>
        <dbReference type="ChEBI" id="CHEBI:30616"/>
        <dbReference type="ChEBI" id="CHEBI:61977"/>
        <dbReference type="ChEBI" id="CHEBI:456216"/>
        <dbReference type="EC" id="2.7.11.1"/>
    </reaction>
</comment>
<proteinExistence type="inferred from homology"/>
<keyword evidence="7 10" id="KW-0067">ATP-binding</keyword>
<feature type="domain" description="Protein kinase" evidence="13">
    <location>
        <begin position="96"/>
        <end position="337"/>
    </location>
</feature>
<dbReference type="PROSITE" id="PS00107">
    <property type="entry name" value="PROTEIN_KINASE_ATP"/>
    <property type="match status" value="1"/>
</dbReference>
<feature type="binding site" evidence="10">
    <location>
        <position position="125"/>
    </location>
    <ligand>
        <name>ATP</name>
        <dbReference type="ChEBI" id="CHEBI:30616"/>
    </ligand>
</feature>